<dbReference type="PATRIC" id="fig|518634.7.peg.238"/>
<evidence type="ECO:0000313" key="2">
    <source>
        <dbReference type="Proteomes" id="UP000003191"/>
    </source>
</evidence>
<comment type="caution">
    <text evidence="1">The sequence shown here is derived from an EMBL/GenBank/DDBJ whole genome shotgun (WGS) entry which is preliminary data.</text>
</comment>
<gene>
    <name evidence="1" type="ORF">BIFBRE_03081</name>
</gene>
<dbReference type="Proteomes" id="UP000003191">
    <property type="component" value="Unassembled WGS sequence"/>
</dbReference>
<dbReference type="EMBL" id="ACCG02000005">
    <property type="protein sequence ID" value="EFE89813.1"/>
    <property type="molecule type" value="Genomic_DNA"/>
</dbReference>
<organism evidence="1 2">
    <name type="scientific">Bifidobacterium breve DSM 20213 = JCM 1192</name>
    <dbReference type="NCBI Taxonomy" id="518634"/>
    <lineage>
        <taxon>Bacteria</taxon>
        <taxon>Bacillati</taxon>
        <taxon>Actinomycetota</taxon>
        <taxon>Actinomycetes</taxon>
        <taxon>Bifidobacteriales</taxon>
        <taxon>Bifidobacteriaceae</taxon>
        <taxon>Bifidobacterium</taxon>
    </lineage>
</organism>
<dbReference type="HOGENOM" id="CLU_3266399_0_0_11"/>
<sequence>MSLAGVALPAKPSSNDVLSMVAQSLRRVFHAHICVTDNLIV</sequence>
<dbReference type="AlphaFoldDB" id="D4BLZ4"/>
<reference evidence="1 2" key="1">
    <citation type="submission" date="2010-02" db="EMBL/GenBank/DDBJ databases">
        <authorList>
            <person name="Weinstock G."/>
            <person name="Sodergren E."/>
            <person name="Clifton S."/>
            <person name="Fulton L."/>
            <person name="Fulton B."/>
            <person name="Courtney L."/>
            <person name="Fronick C."/>
            <person name="Harrison M."/>
            <person name="Strong C."/>
            <person name="Farmer C."/>
            <person name="Delahaunty K."/>
            <person name="Markovic C."/>
            <person name="Hall O."/>
            <person name="Minx P."/>
            <person name="Tomlinson C."/>
            <person name="Mitreva M."/>
            <person name="Nelson J."/>
            <person name="Hou S."/>
            <person name="Wollam A."/>
            <person name="Pepin K.H."/>
            <person name="Johnson M."/>
            <person name="Bhonagiri V."/>
            <person name="Zhang X."/>
            <person name="Suruliraj S."/>
            <person name="Warren W."/>
            <person name="Chinwalla A."/>
            <person name="Mardis E.R."/>
            <person name="Wilson R.K."/>
        </authorList>
    </citation>
    <scope>NUCLEOTIDE SEQUENCE [LARGE SCALE GENOMIC DNA]</scope>
    <source>
        <strain evidence="1 2">DSM 20213</strain>
    </source>
</reference>
<accession>D4BLZ4</accession>
<name>D4BLZ4_BIFBR</name>
<proteinExistence type="predicted"/>
<protein>
    <submittedName>
        <fullName evidence="1">Uncharacterized protein</fullName>
    </submittedName>
</protein>
<keyword evidence="2" id="KW-1185">Reference proteome</keyword>
<evidence type="ECO:0000313" key="1">
    <source>
        <dbReference type="EMBL" id="EFE89813.1"/>
    </source>
</evidence>